<dbReference type="InterPro" id="IPR036249">
    <property type="entry name" value="Thioredoxin-like_sf"/>
</dbReference>
<evidence type="ECO:0000259" key="3">
    <source>
        <dbReference type="PROSITE" id="PS51352"/>
    </source>
</evidence>
<feature type="chain" id="PRO_5028847891" evidence="2">
    <location>
        <begin position="19"/>
        <end position="420"/>
    </location>
</feature>
<dbReference type="InterPro" id="IPR051099">
    <property type="entry name" value="AGR/TXD"/>
</dbReference>
<evidence type="ECO:0000313" key="5">
    <source>
        <dbReference type="Proteomes" id="UP000479293"/>
    </source>
</evidence>
<organism evidence="4 5">
    <name type="scientific">Salmonirosea aquatica</name>
    <dbReference type="NCBI Taxonomy" id="2654236"/>
    <lineage>
        <taxon>Bacteria</taxon>
        <taxon>Pseudomonadati</taxon>
        <taxon>Bacteroidota</taxon>
        <taxon>Cytophagia</taxon>
        <taxon>Cytophagales</taxon>
        <taxon>Spirosomataceae</taxon>
        <taxon>Salmonirosea</taxon>
    </lineage>
</organism>
<dbReference type="PANTHER" id="PTHR15337">
    <property type="entry name" value="ANTERIOR GRADIENT PROTEIN-RELATED"/>
    <property type="match status" value="1"/>
</dbReference>
<comment type="caution">
    <text evidence="4">The sequence shown here is derived from an EMBL/GenBank/DDBJ whole genome shotgun (WGS) entry which is preliminary data.</text>
</comment>
<dbReference type="SUPFAM" id="SSF52833">
    <property type="entry name" value="Thioredoxin-like"/>
    <property type="match status" value="1"/>
</dbReference>
<dbReference type="InterPro" id="IPR013766">
    <property type="entry name" value="Thioredoxin_domain"/>
</dbReference>
<reference evidence="4 5" key="1">
    <citation type="submission" date="2019-10" db="EMBL/GenBank/DDBJ databases">
        <title>Draft Genome Sequence of Cytophagaceae sp. SJW1-29.</title>
        <authorList>
            <person name="Choi A."/>
        </authorList>
    </citation>
    <scope>NUCLEOTIDE SEQUENCE [LARGE SCALE GENOMIC DNA]</scope>
    <source>
        <strain evidence="4 5">SJW1-29</strain>
    </source>
</reference>
<keyword evidence="1 2" id="KW-0732">Signal</keyword>
<dbReference type="InterPro" id="IPR012336">
    <property type="entry name" value="Thioredoxin-like_fold"/>
</dbReference>
<dbReference type="Proteomes" id="UP000479293">
    <property type="component" value="Unassembled WGS sequence"/>
</dbReference>
<dbReference type="EMBL" id="WHLY01000001">
    <property type="protein sequence ID" value="MPR31799.1"/>
    <property type="molecule type" value="Genomic_DNA"/>
</dbReference>
<protein>
    <submittedName>
        <fullName evidence="4">Thioredoxin fold domain-containing protein</fullName>
    </submittedName>
</protein>
<proteinExistence type="predicted"/>
<gene>
    <name evidence="4" type="ORF">GBK04_00150</name>
</gene>
<keyword evidence="5" id="KW-1185">Reference proteome</keyword>
<sequence>MRTKYLIVMFFIMGVANAQKTTGIKFEHGLSWQQIQEKAKKENKYIFIDAYTTWCGPCKMMDQNIFPQKKVGEFFNAFFINVKVQIDSTQKDDDQTKKWYKDAQDLVNTYNIDSYPTYLFFNPKGEIVHRINGGSTTADEFISKSEAALAGYPKQKWQFIRGSKDFESLLGMMKSARLMNDREFIPVVTNTYLTTQNDLLTEENLKLIASNTRHITDPGFSVLRNQADKADQVLGKGKSARLVKIVVFDDIVFPYLRKNGVKKDYGGMFGYLGEVNESVNWTEVEGKLKKEFPDLSDEILLTSKPTYYKWAANWPAFASYISSQKNVIAKDQLDSYANDVFLFCDDPASIEKAVGWSEYLLTSENEHNIGFLSTYANLLYKTGKKGEGVKTMEQVVALSGEKEGDLIKRLEKMKSGEKTW</sequence>
<dbReference type="PROSITE" id="PS51352">
    <property type="entry name" value="THIOREDOXIN_2"/>
    <property type="match status" value="1"/>
</dbReference>
<feature type="signal peptide" evidence="2">
    <location>
        <begin position="1"/>
        <end position="18"/>
    </location>
</feature>
<evidence type="ECO:0000313" key="4">
    <source>
        <dbReference type="EMBL" id="MPR31799.1"/>
    </source>
</evidence>
<accession>A0A7C9BLY0</accession>
<evidence type="ECO:0000256" key="2">
    <source>
        <dbReference type="SAM" id="SignalP"/>
    </source>
</evidence>
<feature type="domain" description="Thioredoxin" evidence="3">
    <location>
        <begin position="10"/>
        <end position="150"/>
    </location>
</feature>
<evidence type="ECO:0000256" key="1">
    <source>
        <dbReference type="ARBA" id="ARBA00022729"/>
    </source>
</evidence>
<dbReference type="AlphaFoldDB" id="A0A7C9BLY0"/>
<dbReference type="PANTHER" id="PTHR15337:SF11">
    <property type="entry name" value="THIOREDOXIN DOMAIN-CONTAINING PROTEIN"/>
    <property type="match status" value="1"/>
</dbReference>
<dbReference type="RefSeq" id="WP_152755784.1">
    <property type="nucleotide sequence ID" value="NZ_WHLY01000001.1"/>
</dbReference>
<name>A0A7C9BLY0_9BACT</name>
<dbReference type="Gene3D" id="3.40.30.10">
    <property type="entry name" value="Glutaredoxin"/>
    <property type="match status" value="1"/>
</dbReference>
<dbReference type="Pfam" id="PF13098">
    <property type="entry name" value="Thioredoxin_2"/>
    <property type="match status" value="1"/>
</dbReference>